<comment type="caution">
    <text evidence="4">The sequence shown here is derived from an EMBL/GenBank/DDBJ whole genome shotgun (WGS) entry which is preliminary data.</text>
</comment>
<dbReference type="GO" id="GO:0032543">
    <property type="term" value="P:mitochondrial translation"/>
    <property type="evidence" value="ECO:0007669"/>
    <property type="project" value="TreeGrafter"/>
</dbReference>
<dbReference type="AlphaFoldDB" id="A0A5N5SUU6"/>
<gene>
    <name evidence="4" type="primary">MRPS17</name>
    <name evidence="4" type="ORF">Anas_04675</name>
</gene>
<keyword evidence="3" id="KW-0687">Ribonucleoprotein</keyword>
<dbReference type="Pfam" id="PF00366">
    <property type="entry name" value="Ribosomal_S17"/>
    <property type="match status" value="1"/>
</dbReference>
<evidence type="ECO:0000313" key="5">
    <source>
        <dbReference type="Proteomes" id="UP000326759"/>
    </source>
</evidence>
<accession>A0A5N5SUU6</accession>
<dbReference type="Proteomes" id="UP000326759">
    <property type="component" value="Unassembled WGS sequence"/>
</dbReference>
<dbReference type="PANTHER" id="PTHR24088:SF0">
    <property type="entry name" value="SMALL RIBOSOMAL SUBUNIT PROTEIN US17M"/>
    <property type="match status" value="1"/>
</dbReference>
<dbReference type="Gene3D" id="2.40.50.140">
    <property type="entry name" value="Nucleic acid-binding proteins"/>
    <property type="match status" value="1"/>
</dbReference>
<dbReference type="GO" id="GO:0003735">
    <property type="term" value="F:structural constituent of ribosome"/>
    <property type="evidence" value="ECO:0007669"/>
    <property type="project" value="InterPro"/>
</dbReference>
<dbReference type="InterPro" id="IPR000266">
    <property type="entry name" value="Ribosomal_uS17"/>
</dbReference>
<evidence type="ECO:0000256" key="2">
    <source>
        <dbReference type="ARBA" id="ARBA00022980"/>
    </source>
</evidence>
<dbReference type="OrthoDB" id="274752at2759"/>
<dbReference type="GO" id="GO:0005763">
    <property type="term" value="C:mitochondrial small ribosomal subunit"/>
    <property type="evidence" value="ECO:0007669"/>
    <property type="project" value="InterPro"/>
</dbReference>
<evidence type="ECO:0000256" key="1">
    <source>
        <dbReference type="ARBA" id="ARBA00010254"/>
    </source>
</evidence>
<dbReference type="InterPro" id="IPR012340">
    <property type="entry name" value="NA-bd_OB-fold"/>
</dbReference>
<keyword evidence="2 4" id="KW-0689">Ribosomal protein</keyword>
<dbReference type="PANTHER" id="PTHR24088">
    <property type="entry name" value="28S RIBOSOMAL PROTEIN S17, MITOCHONDRIAL"/>
    <property type="match status" value="1"/>
</dbReference>
<keyword evidence="5" id="KW-1185">Reference proteome</keyword>
<dbReference type="SUPFAM" id="SSF50249">
    <property type="entry name" value="Nucleic acid-binding proteins"/>
    <property type="match status" value="1"/>
</dbReference>
<protein>
    <submittedName>
        <fullName evidence="4">28S ribosomal protein S17, mitochondrial</fullName>
    </submittedName>
</protein>
<reference evidence="4 5" key="1">
    <citation type="journal article" date="2019" name="PLoS Biol.">
        <title>Sex chromosomes control vertical transmission of feminizing Wolbachia symbionts in an isopod.</title>
        <authorList>
            <person name="Becking T."/>
            <person name="Chebbi M.A."/>
            <person name="Giraud I."/>
            <person name="Moumen B."/>
            <person name="Laverre T."/>
            <person name="Caubet Y."/>
            <person name="Peccoud J."/>
            <person name="Gilbert C."/>
            <person name="Cordaux R."/>
        </authorList>
    </citation>
    <scope>NUCLEOTIDE SEQUENCE [LARGE SCALE GENOMIC DNA]</scope>
    <source>
        <strain evidence="4">ANa2</strain>
        <tissue evidence="4">Whole body excluding digestive tract and cuticle</tissue>
    </source>
</reference>
<evidence type="ECO:0000313" key="4">
    <source>
        <dbReference type="EMBL" id="KAB7497981.1"/>
    </source>
</evidence>
<comment type="similarity">
    <text evidence="1">Belongs to the universal ribosomal protein uS17 family.</text>
</comment>
<sequence length="167" mass="19233">MVYLKVKNLLLIGQCIAHNAPSATRVQIKMQDFNSFLKLYFGKHVLLYAHDPEQKCKDGDIVLIRKREEPLTKYITHDLVKIVYKYGDITCPITGEKVVGDTYRKTMALTKELYGVAEDGTGGFDYDSAPERGWQEDRKDFSHRVTYKKYHEFEPGHPLHNDPTAIP</sequence>
<name>A0A5N5SUU6_9CRUS</name>
<proteinExistence type="inferred from homology"/>
<dbReference type="InterPro" id="IPR039193">
    <property type="entry name" value="Ribosomal_uS17m_metazoa"/>
</dbReference>
<organism evidence="4 5">
    <name type="scientific">Armadillidium nasatum</name>
    <dbReference type="NCBI Taxonomy" id="96803"/>
    <lineage>
        <taxon>Eukaryota</taxon>
        <taxon>Metazoa</taxon>
        <taxon>Ecdysozoa</taxon>
        <taxon>Arthropoda</taxon>
        <taxon>Crustacea</taxon>
        <taxon>Multicrustacea</taxon>
        <taxon>Malacostraca</taxon>
        <taxon>Eumalacostraca</taxon>
        <taxon>Peracarida</taxon>
        <taxon>Isopoda</taxon>
        <taxon>Oniscidea</taxon>
        <taxon>Crinocheta</taxon>
        <taxon>Armadillidiidae</taxon>
        <taxon>Armadillidium</taxon>
    </lineage>
</organism>
<evidence type="ECO:0000256" key="3">
    <source>
        <dbReference type="ARBA" id="ARBA00023274"/>
    </source>
</evidence>
<dbReference type="EMBL" id="SEYY01019701">
    <property type="protein sequence ID" value="KAB7497981.1"/>
    <property type="molecule type" value="Genomic_DNA"/>
</dbReference>